<evidence type="ECO:0000256" key="2">
    <source>
        <dbReference type="ARBA" id="ARBA00023004"/>
    </source>
</evidence>
<evidence type="ECO:0000256" key="1">
    <source>
        <dbReference type="ARBA" id="ARBA00022723"/>
    </source>
</evidence>
<organism evidence="7 9">
    <name type="scientific">Agrobacterium vitis</name>
    <name type="common">Rhizobium vitis</name>
    <dbReference type="NCBI Taxonomy" id="373"/>
    <lineage>
        <taxon>Bacteria</taxon>
        <taxon>Pseudomonadati</taxon>
        <taxon>Pseudomonadota</taxon>
        <taxon>Alphaproteobacteria</taxon>
        <taxon>Hyphomicrobiales</taxon>
        <taxon>Rhizobiaceae</taxon>
        <taxon>Rhizobium/Agrobacterium group</taxon>
        <taxon>Agrobacterium</taxon>
    </lineage>
</organism>
<dbReference type="EMBL" id="QUSG01000005">
    <property type="protein sequence ID" value="KAA3527815.1"/>
    <property type="molecule type" value="Genomic_DNA"/>
</dbReference>
<dbReference type="AlphaFoldDB" id="A0A368NYL6"/>
<dbReference type="InterPro" id="IPR017900">
    <property type="entry name" value="4Fe4S_Fe_S_CS"/>
</dbReference>
<evidence type="ECO:0000313" key="9">
    <source>
        <dbReference type="Proteomes" id="UP000440716"/>
    </source>
</evidence>
<dbReference type="EMBL" id="WPHU01000009">
    <property type="protein sequence ID" value="MVA58554.1"/>
    <property type="molecule type" value="Genomic_DNA"/>
</dbReference>
<reference evidence="6 8" key="1">
    <citation type="submission" date="2018-08" db="EMBL/GenBank/DDBJ databases">
        <title>Genome sequencing of Agrobacterium vitis strain ICMP 10754.</title>
        <authorList>
            <person name="Visnovsky S.B."/>
            <person name="Pitman A.R."/>
        </authorList>
    </citation>
    <scope>NUCLEOTIDE SEQUENCE [LARGE SCALE GENOMIC DNA]</scope>
    <source>
        <strain evidence="6 8">ICMP 10754</strain>
    </source>
</reference>
<evidence type="ECO:0000259" key="5">
    <source>
        <dbReference type="PROSITE" id="PS51379"/>
    </source>
</evidence>
<dbReference type="GeneID" id="60680063"/>
<feature type="domain" description="4Fe-4S ferredoxin-type" evidence="5">
    <location>
        <begin position="40"/>
        <end position="69"/>
    </location>
</feature>
<dbReference type="OrthoDB" id="9800445at2"/>
<feature type="domain" description="4Fe-4S ferredoxin-type" evidence="5">
    <location>
        <begin position="7"/>
        <end position="36"/>
    </location>
</feature>
<proteinExistence type="predicted"/>
<evidence type="ECO:0000313" key="6">
    <source>
        <dbReference type="EMBL" id="KAA3527815.1"/>
    </source>
</evidence>
<accession>A0A368NYL6</accession>
<dbReference type="Pfam" id="PF04432">
    <property type="entry name" value="FrhB_FdhB_C"/>
    <property type="match status" value="1"/>
</dbReference>
<dbReference type="InterPro" id="IPR045220">
    <property type="entry name" value="FRHB/FDHB/HCAR-like"/>
</dbReference>
<dbReference type="InterPro" id="IPR007516">
    <property type="entry name" value="Co_F420_Hydgase/DH_bsu_N"/>
</dbReference>
<dbReference type="RefSeq" id="WP_060716169.1">
    <property type="nucleotide sequence ID" value="NZ_JAALYE010000015.1"/>
</dbReference>
<dbReference type="GO" id="GO:0051536">
    <property type="term" value="F:iron-sulfur cluster binding"/>
    <property type="evidence" value="ECO:0007669"/>
    <property type="project" value="UniProtKB-KW"/>
</dbReference>
<name>A0A368NYL6_AGRVI</name>
<dbReference type="GO" id="GO:0046872">
    <property type="term" value="F:metal ion binding"/>
    <property type="evidence" value="ECO:0007669"/>
    <property type="project" value="UniProtKB-KW"/>
</dbReference>
<dbReference type="Pfam" id="PF12838">
    <property type="entry name" value="Fer4_7"/>
    <property type="match status" value="1"/>
</dbReference>
<keyword evidence="3" id="KW-0411">Iron-sulfur</keyword>
<dbReference type="Pfam" id="PF04422">
    <property type="entry name" value="FrhB_FdhB_N"/>
    <property type="match status" value="1"/>
</dbReference>
<keyword evidence="1" id="KW-0479">Metal-binding</keyword>
<dbReference type="InterPro" id="IPR007525">
    <property type="entry name" value="FrhB_FdhB_C"/>
</dbReference>
<dbReference type="PANTHER" id="PTHR31332:SF0">
    <property type="entry name" value="7-HYDROXYMETHYL CHLOROPHYLL A REDUCTASE, CHLOROPLASTIC"/>
    <property type="match status" value="1"/>
</dbReference>
<dbReference type="Proteomes" id="UP000440716">
    <property type="component" value="Unassembled WGS sequence"/>
</dbReference>
<dbReference type="SUPFAM" id="SSF54862">
    <property type="entry name" value="4Fe-4S ferredoxins"/>
    <property type="match status" value="1"/>
</dbReference>
<dbReference type="Gene3D" id="3.30.70.20">
    <property type="match status" value="1"/>
</dbReference>
<feature type="region of interest" description="Disordered" evidence="4">
    <location>
        <begin position="369"/>
        <end position="388"/>
    </location>
</feature>
<evidence type="ECO:0000256" key="4">
    <source>
        <dbReference type="SAM" id="MobiDB-lite"/>
    </source>
</evidence>
<sequence>MSIRILQENVLDSNLCAGCGACQLVCPEQLVVLHPDTLQPVLDFDPASCGDCHLCHDVCPGADPGTDAAEMQLFDRERQSSERWLGIHIDLFGARSTRADVFEASASGGTVTTLLLASRSDGFGVDHVLTMGRNPDAGWRAKGVVSGDEETIIANAQSTYQLAPYLAELRGLYEHCRNDKIAVVGLACHMQAIRKLQQLQGDIADWARENIVLLIETACSSSTLPKGTADIVEGCLNLPLDAVSDLRYRSGPYPGKLTVSTKDGGSHALEFWQILKELKGGKNHRCLSCGDWMSGLADISVCDGDPNIFDASINGTAFGKYGRVLVRTPIGQKLADYCRDEGLLEQWPIDLEGFNLGLERKRNRRRSYEAGALPVPKGPSAPDIFDPEQILSDDALIDPKRYKRG</sequence>
<gene>
    <name evidence="6" type="ORF">DXT89_11085</name>
    <name evidence="7" type="ORF">GOZ88_20830</name>
</gene>
<evidence type="ECO:0000256" key="3">
    <source>
        <dbReference type="ARBA" id="ARBA00023014"/>
    </source>
</evidence>
<dbReference type="GO" id="GO:0052592">
    <property type="term" value="F:oxidoreductase activity, acting on CH or CH2 groups, with an iron-sulfur protein as acceptor"/>
    <property type="evidence" value="ECO:0007669"/>
    <property type="project" value="TreeGrafter"/>
</dbReference>
<reference evidence="7 9" key="2">
    <citation type="submission" date="2019-12" db="EMBL/GenBank/DDBJ databases">
        <title>Whole-genome sequencing of Allorhizobium vitis.</title>
        <authorList>
            <person name="Gan H.M."/>
            <person name="Szegedi E."/>
            <person name="Burr T."/>
            <person name="Savka M.A."/>
        </authorList>
    </citation>
    <scope>NUCLEOTIDE SEQUENCE [LARGE SCALE GENOMIC DNA]</scope>
    <source>
        <strain evidence="7 9">CG415</strain>
    </source>
</reference>
<evidence type="ECO:0000313" key="8">
    <source>
        <dbReference type="Proteomes" id="UP000436911"/>
    </source>
</evidence>
<comment type="caution">
    <text evidence="7">The sequence shown here is derived from an EMBL/GenBank/DDBJ whole genome shotgun (WGS) entry which is preliminary data.</text>
</comment>
<dbReference type="PROSITE" id="PS00198">
    <property type="entry name" value="4FE4S_FER_1"/>
    <property type="match status" value="2"/>
</dbReference>
<dbReference type="Proteomes" id="UP000436911">
    <property type="component" value="Unassembled WGS sequence"/>
</dbReference>
<dbReference type="PROSITE" id="PS51379">
    <property type="entry name" value="4FE4S_FER_2"/>
    <property type="match status" value="2"/>
</dbReference>
<protein>
    <submittedName>
        <fullName evidence="7">4Fe-4S dicluster domain-containing protein</fullName>
    </submittedName>
</protein>
<keyword evidence="2" id="KW-0408">Iron</keyword>
<dbReference type="InterPro" id="IPR017896">
    <property type="entry name" value="4Fe4S_Fe-S-bd"/>
</dbReference>
<dbReference type="PANTHER" id="PTHR31332">
    <property type="entry name" value="7-HYDROXYMETHYL CHLOROPHYLL A REDUCTASE, CHLOROPLASTIC"/>
    <property type="match status" value="1"/>
</dbReference>
<evidence type="ECO:0000313" key="7">
    <source>
        <dbReference type="EMBL" id="MVA58554.1"/>
    </source>
</evidence>